<name>A0A9P0FWZ9_CHRIL</name>
<dbReference type="PANTHER" id="PTHR17985:SF8">
    <property type="entry name" value="TRANSPORT AND GOLGI ORGANIZATION PROTEIN 2 HOMOLOG"/>
    <property type="match status" value="1"/>
</dbReference>
<evidence type="ECO:0000313" key="2">
    <source>
        <dbReference type="Proteomes" id="UP001154114"/>
    </source>
</evidence>
<organism evidence="1 2">
    <name type="scientific">Chrysodeixis includens</name>
    <name type="common">Soybean looper</name>
    <name type="synonym">Pseudoplusia includens</name>
    <dbReference type="NCBI Taxonomy" id="689277"/>
    <lineage>
        <taxon>Eukaryota</taxon>
        <taxon>Metazoa</taxon>
        <taxon>Ecdysozoa</taxon>
        <taxon>Arthropoda</taxon>
        <taxon>Hexapoda</taxon>
        <taxon>Insecta</taxon>
        <taxon>Pterygota</taxon>
        <taxon>Neoptera</taxon>
        <taxon>Endopterygota</taxon>
        <taxon>Lepidoptera</taxon>
        <taxon>Glossata</taxon>
        <taxon>Ditrysia</taxon>
        <taxon>Noctuoidea</taxon>
        <taxon>Noctuidae</taxon>
        <taxon>Plusiinae</taxon>
        <taxon>Chrysodeixis</taxon>
    </lineage>
</organism>
<gene>
    <name evidence="1" type="ORF">CINC_LOCUS6552</name>
</gene>
<accession>A0A9P0FWZ9</accession>
<dbReference type="Proteomes" id="UP001154114">
    <property type="component" value="Chromosome 21"/>
</dbReference>
<reference evidence="1" key="1">
    <citation type="submission" date="2021-12" db="EMBL/GenBank/DDBJ databases">
        <authorList>
            <person name="King R."/>
        </authorList>
    </citation>
    <scope>NUCLEOTIDE SEQUENCE</scope>
</reference>
<dbReference type="Pfam" id="PF05742">
    <property type="entry name" value="TANGO2"/>
    <property type="match status" value="1"/>
</dbReference>
<dbReference type="GO" id="GO:0007030">
    <property type="term" value="P:Golgi organization"/>
    <property type="evidence" value="ECO:0007669"/>
    <property type="project" value="TreeGrafter"/>
</dbReference>
<proteinExistence type="predicted"/>
<dbReference type="InterPro" id="IPR008551">
    <property type="entry name" value="TANGO2"/>
</dbReference>
<dbReference type="GO" id="GO:0009306">
    <property type="term" value="P:protein secretion"/>
    <property type="evidence" value="ECO:0007669"/>
    <property type="project" value="TreeGrafter"/>
</dbReference>
<evidence type="ECO:0008006" key="3">
    <source>
        <dbReference type="Google" id="ProtNLM"/>
    </source>
</evidence>
<protein>
    <recommendedName>
        <fullName evidence="3">Transport and Golgi organization protein 2 homolog</fullName>
    </recommendedName>
</protein>
<dbReference type="PANTHER" id="PTHR17985">
    <property type="entry name" value="SER/THR-RICH PROTEIN T10 IN DGCR REGION"/>
    <property type="match status" value="1"/>
</dbReference>
<dbReference type="AlphaFoldDB" id="A0A9P0FWZ9"/>
<evidence type="ECO:0000313" key="1">
    <source>
        <dbReference type="EMBL" id="CAH0595116.1"/>
    </source>
</evidence>
<dbReference type="OrthoDB" id="191601at2759"/>
<dbReference type="GO" id="GO:0005794">
    <property type="term" value="C:Golgi apparatus"/>
    <property type="evidence" value="ECO:0007669"/>
    <property type="project" value="TreeGrafter"/>
</dbReference>
<keyword evidence="2" id="KW-1185">Reference proteome</keyword>
<dbReference type="EMBL" id="LR824024">
    <property type="protein sequence ID" value="CAH0595116.1"/>
    <property type="molecule type" value="Genomic_DNA"/>
</dbReference>
<sequence length="332" mass="38234">MFPSIICQWCLKIIKKKHITVKKSHCYRPKLQSNLHLMHANPYLKPQGYHNIAIQGCKMCILFLYNGAQDEESDYSLILLSNRDEFYERSSQNMAPWPEDPNIIAGRDLGIEDGGAWLAVSPLRKKIGVLLNLPGPIKENAKSRGKIVVEYVKCEKPVNEYVEDIKDYTKECNEFIFVSAELRCSGTSISSYNNAKDELLSHKDIYLGFGNSLPESPLKKVEAGRNKLMEICAEHKKIKTQRQLVEKLIELLKSEERHLPDHQLEKRRPNVYKELSSIYVCVPQGRYGTRTHTLVLVTKTGHMNIIEITQQAPIDPANPQWFRSEFQYDIEM</sequence>